<keyword evidence="2" id="KW-1185">Reference proteome</keyword>
<dbReference type="OrthoDB" id="9790372at2"/>
<keyword evidence="1" id="KW-0238">DNA-binding</keyword>
<dbReference type="GO" id="GO:0003677">
    <property type="term" value="F:DNA binding"/>
    <property type="evidence" value="ECO:0007669"/>
    <property type="project" value="UniProtKB-KW"/>
</dbReference>
<name>A0A2Z6T6L8_9LACO</name>
<dbReference type="InterPro" id="IPR003772">
    <property type="entry name" value="YceD"/>
</dbReference>
<dbReference type="EMBL" id="BFBY01000002">
    <property type="protein sequence ID" value="GBG04496.1"/>
    <property type="molecule type" value="Genomic_DNA"/>
</dbReference>
<dbReference type="AlphaFoldDB" id="A0A2Z6T6L8"/>
<proteinExistence type="predicted"/>
<evidence type="ECO:0000313" key="1">
    <source>
        <dbReference type="EMBL" id="GBG04496.1"/>
    </source>
</evidence>
<protein>
    <submittedName>
        <fullName evidence="1">DNA-binding protein</fullName>
    </submittedName>
</protein>
<reference evidence="2" key="1">
    <citation type="submission" date="2018-03" db="EMBL/GenBank/DDBJ databases">
        <title>New taxa in the Lactobacillus gasseri group.</title>
        <authorList>
            <person name="Tanizawa Y."/>
            <person name="Tohno M."/>
            <person name="Endo A."/>
            <person name="Arita M."/>
        </authorList>
    </citation>
    <scope>NUCLEOTIDE SEQUENCE [LARGE SCALE GENOMIC DNA]</scope>
    <source>
        <strain evidence="2">DSM 24759</strain>
    </source>
</reference>
<evidence type="ECO:0000313" key="2">
    <source>
        <dbReference type="Proteomes" id="UP000257317"/>
    </source>
</evidence>
<sequence length="181" mass="20810">MLKYSFSQIKNDRSPLVEVDEDVELRPEFFERSKNLIIDAKNVHVKGQFFYDEPFVTGNFTVTADVVAPSTRSLAPVSMHQDFNFTENYSEVKPTPEQLEDEETIIQVKDDQIDLQTAIEDNLLLSLPSVVLTKDEDEKEIYPEGQGWKVVSETEHENEAKEKVNPAFASLKHLFDDENKK</sequence>
<dbReference type="Proteomes" id="UP000257317">
    <property type="component" value="Unassembled WGS sequence"/>
</dbReference>
<organism evidence="1 2">
    <name type="scientific">Lactobacillus rodentium</name>
    <dbReference type="NCBI Taxonomy" id="947835"/>
    <lineage>
        <taxon>Bacteria</taxon>
        <taxon>Bacillati</taxon>
        <taxon>Bacillota</taxon>
        <taxon>Bacilli</taxon>
        <taxon>Lactobacillales</taxon>
        <taxon>Lactobacillaceae</taxon>
        <taxon>Lactobacillus</taxon>
    </lineage>
</organism>
<comment type="caution">
    <text evidence="1">The sequence shown here is derived from an EMBL/GenBank/DDBJ whole genome shotgun (WGS) entry which is preliminary data.</text>
</comment>
<dbReference type="Pfam" id="PF02620">
    <property type="entry name" value="YceD"/>
    <property type="match status" value="1"/>
</dbReference>
<gene>
    <name evidence="1" type="ORF">LrDSM24759_04100</name>
</gene>
<dbReference type="RefSeq" id="WP_117117842.1">
    <property type="nucleotide sequence ID" value="NZ_BFBY01000002.1"/>
</dbReference>
<accession>A0A2Z6T6L8</accession>